<feature type="binding site" evidence="7">
    <location>
        <position position="192"/>
    </location>
    <ligand>
        <name>substrate</name>
    </ligand>
</feature>
<evidence type="ECO:0000256" key="1">
    <source>
        <dbReference type="ARBA" id="ARBA00002356"/>
    </source>
</evidence>
<evidence type="ECO:0000313" key="10">
    <source>
        <dbReference type="EMBL" id="MFC2950170.1"/>
    </source>
</evidence>
<dbReference type="SMART" id="SM00934">
    <property type="entry name" value="OMPdecase"/>
    <property type="match status" value="1"/>
</dbReference>
<keyword evidence="11" id="KW-1185">Reference proteome</keyword>
<dbReference type="RefSeq" id="WP_390308214.1">
    <property type="nucleotide sequence ID" value="NZ_JBHRRZ010000040.1"/>
</dbReference>
<feature type="binding site" evidence="7">
    <location>
        <begin position="59"/>
        <end position="68"/>
    </location>
    <ligand>
        <name>substrate</name>
    </ligand>
</feature>
<comment type="caution">
    <text evidence="10">The sequence shown here is derived from an EMBL/GenBank/DDBJ whole genome shotgun (WGS) entry which is preliminary data.</text>
</comment>
<dbReference type="Pfam" id="PF00215">
    <property type="entry name" value="OMPdecase"/>
    <property type="match status" value="1"/>
</dbReference>
<reference evidence="11" key="1">
    <citation type="journal article" date="2019" name="Int. J. Syst. Evol. Microbiol.">
        <title>The Global Catalogue of Microorganisms (GCM) 10K type strain sequencing project: providing services to taxonomists for standard genome sequencing and annotation.</title>
        <authorList>
            <consortium name="The Broad Institute Genomics Platform"/>
            <consortium name="The Broad Institute Genome Sequencing Center for Infectious Disease"/>
            <person name="Wu L."/>
            <person name="Ma J."/>
        </authorList>
    </citation>
    <scope>NUCLEOTIDE SEQUENCE [LARGE SCALE GENOMIC DNA]</scope>
    <source>
        <strain evidence="11">KCTC 13193</strain>
    </source>
</reference>
<dbReference type="CDD" id="cd04725">
    <property type="entry name" value="OMP_decarboxylase_like"/>
    <property type="match status" value="1"/>
</dbReference>
<keyword evidence="5 7" id="KW-0456">Lyase</keyword>
<dbReference type="NCBIfam" id="TIGR01740">
    <property type="entry name" value="pyrF"/>
    <property type="match status" value="1"/>
</dbReference>
<evidence type="ECO:0000259" key="9">
    <source>
        <dbReference type="SMART" id="SM00934"/>
    </source>
</evidence>
<dbReference type="PANTHER" id="PTHR32119:SF2">
    <property type="entry name" value="OROTIDINE 5'-PHOSPHATE DECARBOXYLASE"/>
    <property type="match status" value="1"/>
</dbReference>
<dbReference type="PROSITE" id="PS00156">
    <property type="entry name" value="OMPDECASE"/>
    <property type="match status" value="1"/>
</dbReference>
<feature type="binding site" evidence="7">
    <location>
        <position position="183"/>
    </location>
    <ligand>
        <name>substrate</name>
    </ligand>
</feature>
<dbReference type="Gene3D" id="3.20.20.70">
    <property type="entry name" value="Aldolase class I"/>
    <property type="match status" value="1"/>
</dbReference>
<dbReference type="HAMAP" id="MF_01200_B">
    <property type="entry name" value="OMPdecase_type1_B"/>
    <property type="match status" value="1"/>
</dbReference>
<evidence type="ECO:0000256" key="6">
    <source>
        <dbReference type="ARBA" id="ARBA00049157"/>
    </source>
</evidence>
<evidence type="ECO:0000256" key="4">
    <source>
        <dbReference type="ARBA" id="ARBA00022975"/>
    </source>
</evidence>
<comment type="function">
    <text evidence="1 7">Catalyzes the decarboxylation of orotidine 5'-monophosphate (OMP) to uridine 5'-monophosphate (UMP).</text>
</comment>
<evidence type="ECO:0000256" key="2">
    <source>
        <dbReference type="ARBA" id="ARBA00004861"/>
    </source>
</evidence>
<dbReference type="EMBL" id="JBHRRZ010000040">
    <property type="protein sequence ID" value="MFC2950170.1"/>
    <property type="molecule type" value="Genomic_DNA"/>
</dbReference>
<dbReference type="InterPro" id="IPR011060">
    <property type="entry name" value="RibuloseP-bd_barrel"/>
</dbReference>
<dbReference type="InterPro" id="IPR047596">
    <property type="entry name" value="OMPdecase_bac"/>
</dbReference>
<name>A0ABV7AAU5_9BACI</name>
<evidence type="ECO:0000256" key="3">
    <source>
        <dbReference type="ARBA" id="ARBA00022793"/>
    </source>
</evidence>
<comment type="similarity">
    <text evidence="7">Belongs to the OMP decarboxylase family. Type 1 subfamily.</text>
</comment>
<evidence type="ECO:0000313" key="11">
    <source>
        <dbReference type="Proteomes" id="UP001595387"/>
    </source>
</evidence>
<dbReference type="GO" id="GO:0004590">
    <property type="term" value="F:orotidine-5'-phosphate decarboxylase activity"/>
    <property type="evidence" value="ECO:0007669"/>
    <property type="project" value="UniProtKB-EC"/>
</dbReference>
<dbReference type="SUPFAM" id="SSF51366">
    <property type="entry name" value="Ribulose-phoshate binding barrel"/>
    <property type="match status" value="1"/>
</dbReference>
<keyword evidence="3 7" id="KW-0210">Decarboxylase</keyword>
<feature type="binding site" evidence="7">
    <location>
        <position position="213"/>
    </location>
    <ligand>
        <name>substrate</name>
    </ligand>
</feature>
<evidence type="ECO:0000256" key="7">
    <source>
        <dbReference type="HAMAP-Rule" id="MF_01200"/>
    </source>
</evidence>
<protein>
    <recommendedName>
        <fullName evidence="7">Orotidine 5'-phosphate decarboxylase</fullName>
        <ecNumber evidence="7">4.1.1.23</ecNumber>
    </recommendedName>
    <alternativeName>
        <fullName evidence="7">OMP decarboxylase</fullName>
        <shortName evidence="7">OMPDCase</shortName>
        <shortName evidence="7">OMPdecase</shortName>
    </alternativeName>
</protein>
<evidence type="ECO:0000256" key="5">
    <source>
        <dbReference type="ARBA" id="ARBA00023239"/>
    </source>
</evidence>
<gene>
    <name evidence="7 10" type="primary">pyrF</name>
    <name evidence="10" type="ORF">ACFODW_17745</name>
</gene>
<feature type="binding site" evidence="7">
    <location>
        <position position="10"/>
    </location>
    <ligand>
        <name>substrate</name>
    </ligand>
</feature>
<dbReference type="Proteomes" id="UP001595387">
    <property type="component" value="Unassembled WGS sequence"/>
</dbReference>
<feature type="domain" description="Orotidine 5'-phosphate decarboxylase" evidence="9">
    <location>
        <begin position="4"/>
        <end position="228"/>
    </location>
</feature>
<dbReference type="PANTHER" id="PTHR32119">
    <property type="entry name" value="OROTIDINE 5'-PHOSPHATE DECARBOXYLASE"/>
    <property type="match status" value="1"/>
</dbReference>
<feature type="binding site" evidence="7">
    <location>
        <position position="121"/>
    </location>
    <ligand>
        <name>substrate</name>
    </ligand>
</feature>
<feature type="active site" description="Proton donor" evidence="7">
    <location>
        <position position="61"/>
    </location>
</feature>
<accession>A0ABV7AAU5</accession>
<dbReference type="InterPro" id="IPR001754">
    <property type="entry name" value="OMPdeCOase_dom"/>
</dbReference>
<dbReference type="InterPro" id="IPR018089">
    <property type="entry name" value="OMPdecase_AS"/>
</dbReference>
<proteinExistence type="inferred from homology"/>
<comment type="catalytic activity">
    <reaction evidence="6 7 8">
        <text>orotidine 5'-phosphate + H(+) = UMP + CO2</text>
        <dbReference type="Rhea" id="RHEA:11596"/>
        <dbReference type="ChEBI" id="CHEBI:15378"/>
        <dbReference type="ChEBI" id="CHEBI:16526"/>
        <dbReference type="ChEBI" id="CHEBI:57538"/>
        <dbReference type="ChEBI" id="CHEBI:57865"/>
        <dbReference type="EC" id="4.1.1.23"/>
    </reaction>
</comment>
<organism evidence="10 11">
    <name type="scientific">Virgibacillus sediminis</name>
    <dbReference type="NCBI Taxonomy" id="202260"/>
    <lineage>
        <taxon>Bacteria</taxon>
        <taxon>Bacillati</taxon>
        <taxon>Bacillota</taxon>
        <taxon>Bacilli</taxon>
        <taxon>Bacillales</taxon>
        <taxon>Bacillaceae</taxon>
        <taxon>Virgibacillus</taxon>
    </lineage>
</organism>
<dbReference type="EC" id="4.1.1.23" evidence="7"/>
<feature type="binding site" evidence="7">
    <location>
        <position position="212"/>
    </location>
    <ligand>
        <name>substrate</name>
    </ligand>
</feature>
<comment type="pathway">
    <text evidence="2 7 8">Pyrimidine metabolism; UMP biosynthesis via de novo pathway; UMP from orotate: step 2/2.</text>
</comment>
<comment type="subunit">
    <text evidence="7">Homodimer.</text>
</comment>
<feature type="binding site" evidence="7">
    <location>
        <position position="32"/>
    </location>
    <ligand>
        <name>substrate</name>
    </ligand>
</feature>
<dbReference type="InterPro" id="IPR014732">
    <property type="entry name" value="OMPdecase"/>
</dbReference>
<evidence type="ECO:0000256" key="8">
    <source>
        <dbReference type="RuleBase" id="RU000512"/>
    </source>
</evidence>
<dbReference type="InterPro" id="IPR013785">
    <property type="entry name" value="Aldolase_TIM"/>
</dbReference>
<dbReference type="NCBIfam" id="NF001273">
    <property type="entry name" value="PRK00230.1"/>
    <property type="match status" value="1"/>
</dbReference>
<sequence>MSKDIYIALDFPEGAAAERFLERNELDGVPVKVGMELFYREGPTIIEKLKDKGHPIFLDLKLHDIPTTVMKAMTNLARLQVDMVNVHALGGAKMIHYAKEGLLAGSSPGKDPKLIAVTVLTSMDETTLQQELRLSGSLESNTVHLSELSNANGADGVVCSVHEAALIKEACNSDFLTVTPGIRLAGTDSNDQKRVSTPAYAKENGADVLVIGRSITQAFDPLKAYKQAVKEWQDESEG</sequence>
<keyword evidence="4 7" id="KW-0665">Pyrimidine biosynthesis</keyword>